<evidence type="ECO:0000313" key="2">
    <source>
        <dbReference type="EMBL" id="MBP2374184.1"/>
    </source>
</evidence>
<organism evidence="2 3">
    <name type="scientific">Paeniglutamicibacter psychrophenolicus</name>
    <dbReference type="NCBI Taxonomy" id="257454"/>
    <lineage>
        <taxon>Bacteria</taxon>
        <taxon>Bacillati</taxon>
        <taxon>Actinomycetota</taxon>
        <taxon>Actinomycetes</taxon>
        <taxon>Micrococcales</taxon>
        <taxon>Micrococcaceae</taxon>
        <taxon>Paeniglutamicibacter</taxon>
    </lineage>
</organism>
<proteinExistence type="predicted"/>
<dbReference type="EMBL" id="JAGIOE010000001">
    <property type="protein sequence ID" value="MBP2374184.1"/>
    <property type="molecule type" value="Genomic_DNA"/>
</dbReference>
<evidence type="ECO:0008006" key="4">
    <source>
        <dbReference type="Google" id="ProtNLM"/>
    </source>
</evidence>
<evidence type="ECO:0000256" key="1">
    <source>
        <dbReference type="SAM" id="SignalP"/>
    </source>
</evidence>
<comment type="caution">
    <text evidence="2">The sequence shown here is derived from an EMBL/GenBank/DDBJ whole genome shotgun (WGS) entry which is preliminary data.</text>
</comment>
<reference evidence="2 3" key="1">
    <citation type="submission" date="2021-03" db="EMBL/GenBank/DDBJ databases">
        <title>Sequencing the genomes of 1000 actinobacteria strains.</title>
        <authorList>
            <person name="Klenk H.-P."/>
        </authorList>
    </citation>
    <scope>NUCLEOTIDE SEQUENCE [LARGE SCALE GENOMIC DNA]</scope>
    <source>
        <strain evidence="2 3">DSM 15454</strain>
    </source>
</reference>
<protein>
    <recommendedName>
        <fullName evidence="4">SH3 domain-containing protein</fullName>
    </recommendedName>
</protein>
<feature type="signal peptide" evidence="1">
    <location>
        <begin position="1"/>
        <end position="20"/>
    </location>
</feature>
<dbReference type="RefSeq" id="WP_209907237.1">
    <property type="nucleotide sequence ID" value="NZ_BAAAMI010000006.1"/>
</dbReference>
<dbReference type="Proteomes" id="UP000766570">
    <property type="component" value="Unassembled WGS sequence"/>
</dbReference>
<name>A0ABS4WF36_9MICC</name>
<keyword evidence="3" id="KW-1185">Reference proteome</keyword>
<sequence>MKTFLFALVGALALTQGLLSAPSAGEGPGTATVVEKPLAAPAPAAAPATAPAMPVDASAQSIVLAGSSTVGASKPHYITTATIRPRSSKGAGARLGSATKGYKVWGTGKTSKGYTQIKFLGRTGWVKSNQLKRLVVAKYTAKQSTVLRSKANGGKKLATIGRDYTLGTVDNARNKSRSWVRVQYKGKTGWVALKHVKKASLGKAVGPGTRTYSDAAWSKAVSKNISRYCPRTTVRVSHRKNEYYAQSSPRRITLSRVGHPDPNAAPIKAVALHECAHIMQFKAYPRGFSKLVRHAEKINPRRDGYGIEHLADCMSDSMGAKRSGRLADGSTYYTGYHGKCSSTQKRAAAQLIAGKRPA</sequence>
<dbReference type="Gene3D" id="2.30.30.40">
    <property type="entry name" value="SH3 Domains"/>
    <property type="match status" value="1"/>
</dbReference>
<accession>A0ABS4WF36</accession>
<evidence type="ECO:0000313" key="3">
    <source>
        <dbReference type="Proteomes" id="UP000766570"/>
    </source>
</evidence>
<gene>
    <name evidence="2" type="ORF">JOF46_002096</name>
</gene>
<keyword evidence="1" id="KW-0732">Signal</keyword>
<feature type="chain" id="PRO_5045167369" description="SH3 domain-containing protein" evidence="1">
    <location>
        <begin position="21"/>
        <end position="358"/>
    </location>
</feature>